<proteinExistence type="predicted"/>
<comment type="caution">
    <text evidence="1">The sequence shown here is derived from an EMBL/GenBank/DDBJ whole genome shotgun (WGS) entry which is preliminary data.</text>
</comment>
<dbReference type="EMBL" id="VSSQ01008950">
    <property type="protein sequence ID" value="MPM40300.1"/>
    <property type="molecule type" value="Genomic_DNA"/>
</dbReference>
<evidence type="ECO:0000313" key="1">
    <source>
        <dbReference type="EMBL" id="MPM40300.1"/>
    </source>
</evidence>
<reference evidence="1" key="1">
    <citation type="submission" date="2019-08" db="EMBL/GenBank/DDBJ databases">
        <authorList>
            <person name="Kucharzyk K."/>
            <person name="Murdoch R.W."/>
            <person name="Higgins S."/>
            <person name="Loffler F."/>
        </authorList>
    </citation>
    <scope>NUCLEOTIDE SEQUENCE</scope>
</reference>
<evidence type="ECO:0008006" key="2">
    <source>
        <dbReference type="Google" id="ProtNLM"/>
    </source>
</evidence>
<gene>
    <name evidence="1" type="ORF">SDC9_86940</name>
</gene>
<sequence>MAIVLIATTITLGCALNKPAPKPESTRVSPGVTLDGTPIGNLSSAELETLLIKTAAEKYIAPKNAAFSERGSIIEGETGQRLNVGAVMDQVLLAPPNSHISTVYQDIMPAITAEILKEARKTGSYTTQILKDQPDRMNNIKITAKLINNSIIEPGGEFSFNKVTGEPTIERGFKEATIFTDDGRHEEGIGGGMCQVSSTLYNAALNMGLVITERHPHSQPVDYVPTNRDATTYTDKDLRFINNTRQTLIIRSFVAEKSLTVDLLVLPLKVNTT</sequence>
<dbReference type="Pfam" id="PF04294">
    <property type="entry name" value="VanW"/>
    <property type="match status" value="1"/>
</dbReference>
<dbReference type="InterPro" id="IPR052913">
    <property type="entry name" value="Glycopeptide_resist_protein"/>
</dbReference>
<protein>
    <recommendedName>
        <fullName evidence="2">Vancomycin B-type resistance protein VanW</fullName>
    </recommendedName>
</protein>
<accession>A0A644ZHG2</accession>
<dbReference type="InterPro" id="IPR007391">
    <property type="entry name" value="Vancomycin_resist_VanW"/>
</dbReference>
<dbReference type="PANTHER" id="PTHR35788:SF1">
    <property type="entry name" value="EXPORTED PROTEIN"/>
    <property type="match status" value="1"/>
</dbReference>
<organism evidence="1">
    <name type="scientific">bioreactor metagenome</name>
    <dbReference type="NCBI Taxonomy" id="1076179"/>
    <lineage>
        <taxon>unclassified sequences</taxon>
        <taxon>metagenomes</taxon>
        <taxon>ecological metagenomes</taxon>
    </lineage>
</organism>
<dbReference type="PANTHER" id="PTHR35788">
    <property type="entry name" value="EXPORTED PROTEIN-RELATED"/>
    <property type="match status" value="1"/>
</dbReference>
<name>A0A644ZHG2_9ZZZZ</name>
<dbReference type="AlphaFoldDB" id="A0A644ZHG2"/>